<reference evidence="12 13" key="1">
    <citation type="submission" date="2020-08" db="EMBL/GenBank/DDBJ databases">
        <title>Sequencing the genomes of 1000 actinobacteria strains.</title>
        <authorList>
            <person name="Klenk H.-P."/>
        </authorList>
    </citation>
    <scope>NUCLEOTIDE SEQUENCE [LARGE SCALE GENOMIC DNA]</scope>
    <source>
        <strain evidence="12 13">DSM 45258</strain>
    </source>
</reference>
<accession>A0A839RV11</accession>
<dbReference type="InterPro" id="IPR046342">
    <property type="entry name" value="CBS_dom_sf"/>
</dbReference>
<evidence type="ECO:0000256" key="2">
    <source>
        <dbReference type="ARBA" id="ARBA00022475"/>
    </source>
</evidence>
<evidence type="ECO:0000256" key="9">
    <source>
        <dbReference type="SAM" id="Phobius"/>
    </source>
</evidence>
<dbReference type="Gene3D" id="3.10.580.10">
    <property type="entry name" value="CBS-domain"/>
    <property type="match status" value="1"/>
</dbReference>
<feature type="domain" description="CNNM transmembrane" evidence="11">
    <location>
        <begin position="1"/>
        <end position="202"/>
    </location>
</feature>
<evidence type="ECO:0000256" key="6">
    <source>
        <dbReference type="ARBA" id="ARBA00023136"/>
    </source>
</evidence>
<dbReference type="Pfam" id="PF01595">
    <property type="entry name" value="CNNM"/>
    <property type="match status" value="1"/>
</dbReference>
<dbReference type="EMBL" id="JACHWS010000006">
    <property type="protein sequence ID" value="MBB3040058.1"/>
    <property type="molecule type" value="Genomic_DNA"/>
</dbReference>
<feature type="transmembrane region" description="Helical" evidence="9">
    <location>
        <begin position="136"/>
        <end position="157"/>
    </location>
</feature>
<dbReference type="RefSeq" id="WP_064442643.1">
    <property type="nucleotide sequence ID" value="NZ_BDDI01000032.1"/>
</dbReference>
<feature type="transmembrane region" description="Helical" evidence="9">
    <location>
        <begin position="6"/>
        <end position="28"/>
    </location>
</feature>
<dbReference type="GO" id="GO:0005886">
    <property type="term" value="C:plasma membrane"/>
    <property type="evidence" value="ECO:0007669"/>
    <property type="project" value="UniProtKB-SubCell"/>
</dbReference>
<comment type="subcellular location">
    <subcellularLocation>
        <location evidence="1">Cell membrane</location>
        <topology evidence="1">Multi-pass membrane protein</topology>
    </subcellularLocation>
</comment>
<dbReference type="InterPro" id="IPR000644">
    <property type="entry name" value="CBS_dom"/>
</dbReference>
<proteinExistence type="predicted"/>
<organism evidence="12 13">
    <name type="scientific">Hoyosella altamirensis</name>
    <dbReference type="NCBI Taxonomy" id="616997"/>
    <lineage>
        <taxon>Bacteria</taxon>
        <taxon>Bacillati</taxon>
        <taxon>Actinomycetota</taxon>
        <taxon>Actinomycetes</taxon>
        <taxon>Mycobacteriales</taxon>
        <taxon>Hoyosellaceae</taxon>
        <taxon>Hoyosella</taxon>
    </lineage>
</organism>
<keyword evidence="7" id="KW-0129">CBS domain</keyword>
<feature type="transmembrane region" description="Helical" evidence="9">
    <location>
        <begin position="98"/>
        <end position="115"/>
    </location>
</feature>
<dbReference type="PANTHER" id="PTHR43099">
    <property type="entry name" value="UPF0053 PROTEIN YRKA"/>
    <property type="match status" value="1"/>
</dbReference>
<keyword evidence="4" id="KW-0677">Repeat</keyword>
<dbReference type="PROSITE" id="PS51846">
    <property type="entry name" value="CNNM"/>
    <property type="match status" value="1"/>
</dbReference>
<dbReference type="InterPro" id="IPR044751">
    <property type="entry name" value="Ion_transp-like_CBS"/>
</dbReference>
<keyword evidence="5 8" id="KW-1133">Transmembrane helix</keyword>
<dbReference type="PANTHER" id="PTHR43099:SF5">
    <property type="entry name" value="HLYC_CORC FAMILY TRANSPORTER"/>
    <property type="match status" value="1"/>
</dbReference>
<evidence type="ECO:0000256" key="5">
    <source>
        <dbReference type="ARBA" id="ARBA00022989"/>
    </source>
</evidence>
<protein>
    <submittedName>
        <fullName evidence="12">CBS domain containing-hemolysin-like protein</fullName>
    </submittedName>
</protein>
<evidence type="ECO:0000256" key="3">
    <source>
        <dbReference type="ARBA" id="ARBA00022692"/>
    </source>
</evidence>
<evidence type="ECO:0000256" key="1">
    <source>
        <dbReference type="ARBA" id="ARBA00004651"/>
    </source>
</evidence>
<evidence type="ECO:0000259" key="11">
    <source>
        <dbReference type="PROSITE" id="PS51846"/>
    </source>
</evidence>
<dbReference type="PROSITE" id="PS51371">
    <property type="entry name" value="CBS"/>
    <property type="match status" value="1"/>
</dbReference>
<dbReference type="OrthoDB" id="110231at2"/>
<dbReference type="Pfam" id="PF00571">
    <property type="entry name" value="CBS"/>
    <property type="match status" value="1"/>
</dbReference>
<keyword evidence="2" id="KW-1003">Cell membrane</keyword>
<keyword evidence="6 8" id="KW-0472">Membrane</keyword>
<evidence type="ECO:0000313" key="13">
    <source>
        <dbReference type="Proteomes" id="UP000567922"/>
    </source>
</evidence>
<dbReference type="CDD" id="cd04590">
    <property type="entry name" value="CBS_pair_CorC_HlyC_assoc"/>
    <property type="match status" value="1"/>
</dbReference>
<dbReference type="InterPro" id="IPR002550">
    <property type="entry name" value="CNNM"/>
</dbReference>
<feature type="transmembrane region" description="Helical" evidence="9">
    <location>
        <begin position="56"/>
        <end position="78"/>
    </location>
</feature>
<evidence type="ECO:0000256" key="4">
    <source>
        <dbReference type="ARBA" id="ARBA00022737"/>
    </source>
</evidence>
<dbReference type="SUPFAM" id="SSF54631">
    <property type="entry name" value="CBS-domain pair"/>
    <property type="match status" value="1"/>
</dbReference>
<dbReference type="Proteomes" id="UP000567922">
    <property type="component" value="Unassembled WGS sequence"/>
</dbReference>
<evidence type="ECO:0000259" key="10">
    <source>
        <dbReference type="PROSITE" id="PS51371"/>
    </source>
</evidence>
<dbReference type="InterPro" id="IPR051676">
    <property type="entry name" value="UPF0053_domain"/>
</dbReference>
<dbReference type="AlphaFoldDB" id="A0A839RV11"/>
<comment type="caution">
    <text evidence="12">The sequence shown here is derived from an EMBL/GenBank/DDBJ whole genome shotgun (WGS) entry which is preliminary data.</text>
</comment>
<evidence type="ECO:0000313" key="12">
    <source>
        <dbReference type="EMBL" id="MBB3040058.1"/>
    </source>
</evidence>
<gene>
    <name evidence="12" type="ORF">FHU29_004553</name>
</gene>
<evidence type="ECO:0000256" key="7">
    <source>
        <dbReference type="PROSITE-ProRule" id="PRU00703"/>
    </source>
</evidence>
<keyword evidence="3 8" id="KW-0812">Transmembrane</keyword>
<keyword evidence="13" id="KW-1185">Reference proteome</keyword>
<feature type="domain" description="CBS" evidence="10">
    <location>
        <begin position="221"/>
        <end position="281"/>
    </location>
</feature>
<name>A0A839RV11_9ACTN</name>
<sequence>MVDITGMVIGIALLLGNAFFVGAEFALIAARRTQIEPRAAAGSRSARITLRALERVSLMMAGAQLGITMCSLGLGAVAEPAIAYALEVPLEALGVPSALLHPIALVIALTIVLSLHMTIGEMVPKNIAIAGPERSALLLGPPLYAIVLLFKPLLIVINSIANLVLRLLRVTPREEVASAFTADEVAGIIDEAKREGLLDPSTYTLLAGSVAIAEDTVTSIMVPLNSLVTTPVDTRIGELQQTCITTGYSRIPTTDSAGTITGYVHIKDILDLDTHTVLPAEHIRQITRVTATTSLDDVLSDMQSLGTHVALVTSNDSTDTIGAAMLEDVIEKLVGEIADTATKVS</sequence>
<evidence type="ECO:0000256" key="8">
    <source>
        <dbReference type="PROSITE-ProRule" id="PRU01193"/>
    </source>
</evidence>